<evidence type="ECO:0000313" key="2">
    <source>
        <dbReference type="EMBL" id="KAK1732878.1"/>
    </source>
</evidence>
<evidence type="ECO:0000313" key="3">
    <source>
        <dbReference type="Proteomes" id="UP001224775"/>
    </source>
</evidence>
<comment type="caution">
    <text evidence="2">The sequence shown here is derived from an EMBL/GenBank/DDBJ whole genome shotgun (WGS) entry which is preliminary data.</text>
</comment>
<sequence length="1068" mass="118479">MRKGFLLTADNKEKKRRAQSRNVKDSNHPSPLRDRKDDKMHDETTSRTHAGAGLSMKQGFLLQSSSITTRRKCNQQERLSGRKSSDDQDTTKATPLPQSIANKKRVVTAASAALLDLEESTVKIDPIGAPPNDDIVSSPSLINFTSSSVESTCSHNDYRDDEASDCKRPPIIVETVDRPITVIAEKIMDDVGSAEPANDNNVCREENAVTSNDTAANEMESFAFASEVSQLLSRLRRALKSNNKSKRKDETNDSLIGVRQFMNQKSEQLIKAFVETHMLCLDASVENKLRLRQLWTLILHEIAQESPTSSLKKTKKKSTYAVSCQLALGLGVLEFSKPIGVALESVADVLSNLASSIIQPITDKEKQKRYKTEAIGAILLLRYHFRCMSIEASEEQTVVNETNRLKRIEIETSMLLKKVIPALQSVVMNGQKRTYLSSTAADAFFKLIEIFPRIQSSGFCSSIASSHSIWEDILPRIEEMINVKRLWVTKNEDDASSEIRATPTLFCNAPCQVILPSVLDYLSHRYPSPTSISCILCNVMEANAKERANEFVGCLILSAQRLENCKLIFEDNGGSWKSLLLESDEECAYKNILLAAAKAMVDMPSSTIPLSLFSCLVGTTNACDVTDSELKILLATVSVVRFAVDELRLSREIDTEVFKRFSPLLILRRLPKVYYQILHKHTLSDAVSSRTVLCEALANGFRAHALKNDEGNLAREEKVLMAQVAGHCLPFSATPNVNESPISLFDLCKKPFSATLDNMRTKSKTSLGLQNMHESKLALFAVCQHIPGANDEDISGNALINVASFVIHFLLESQTTRGDDIEHELAKLHTGCLHFLGVVFDSLFARKAKISAEPQIELEANSSHTFLDGLMKTFDMTTSIVFNGAIEGHSEQRVSASMRTSIFNAMVIYSQSCTTEDHRLALFASELLPALLKWVDEGAIDDDIRHPLCVAAALQVFYTILAKLASFDWVSTLCNESELNFVRLTMRCALKSLCSEEGAGIISPLRLAAMKVLLTVIANKQNLGEYLQPDEIRHAVVAVRGASNRDESQEVRTLAFEILPYLEHVIDS</sequence>
<dbReference type="Proteomes" id="UP001224775">
    <property type="component" value="Unassembled WGS sequence"/>
</dbReference>
<feature type="compositionally biased region" description="Basic and acidic residues" evidence="1">
    <location>
        <begin position="22"/>
        <end position="46"/>
    </location>
</feature>
<gene>
    <name evidence="2" type="ORF">QTG54_016416</name>
</gene>
<name>A0AAD8XSL7_9STRA</name>
<dbReference type="EMBL" id="JATAAI010000056">
    <property type="protein sequence ID" value="KAK1732878.1"/>
    <property type="molecule type" value="Genomic_DNA"/>
</dbReference>
<proteinExistence type="predicted"/>
<dbReference type="AlphaFoldDB" id="A0AAD8XSL7"/>
<organism evidence="2 3">
    <name type="scientific">Skeletonema marinoi</name>
    <dbReference type="NCBI Taxonomy" id="267567"/>
    <lineage>
        <taxon>Eukaryota</taxon>
        <taxon>Sar</taxon>
        <taxon>Stramenopiles</taxon>
        <taxon>Ochrophyta</taxon>
        <taxon>Bacillariophyta</taxon>
        <taxon>Coscinodiscophyceae</taxon>
        <taxon>Thalassiosirophycidae</taxon>
        <taxon>Thalassiosirales</taxon>
        <taxon>Skeletonemataceae</taxon>
        <taxon>Skeletonema</taxon>
        <taxon>Skeletonema marinoi-dohrnii complex</taxon>
    </lineage>
</organism>
<protein>
    <submittedName>
        <fullName evidence="2">Uncharacterized protein</fullName>
    </submittedName>
</protein>
<feature type="region of interest" description="Disordered" evidence="1">
    <location>
        <begin position="1"/>
        <end position="99"/>
    </location>
</feature>
<keyword evidence="3" id="KW-1185">Reference proteome</keyword>
<reference evidence="2" key="1">
    <citation type="submission" date="2023-06" db="EMBL/GenBank/DDBJ databases">
        <title>Survivors Of The Sea: Transcriptome response of Skeletonema marinoi to long-term dormancy.</title>
        <authorList>
            <person name="Pinder M.I.M."/>
            <person name="Kourtchenko O."/>
            <person name="Robertson E.K."/>
            <person name="Larsson T."/>
            <person name="Maumus F."/>
            <person name="Osuna-Cruz C.M."/>
            <person name="Vancaester E."/>
            <person name="Stenow R."/>
            <person name="Vandepoele K."/>
            <person name="Ploug H."/>
            <person name="Bruchert V."/>
            <person name="Godhe A."/>
            <person name="Topel M."/>
        </authorList>
    </citation>
    <scope>NUCLEOTIDE SEQUENCE</scope>
    <source>
        <strain evidence="2">R05AC</strain>
    </source>
</reference>
<accession>A0AAD8XSL7</accession>
<evidence type="ECO:0000256" key="1">
    <source>
        <dbReference type="SAM" id="MobiDB-lite"/>
    </source>
</evidence>
<feature type="compositionally biased region" description="Basic and acidic residues" evidence="1">
    <location>
        <begin position="79"/>
        <end position="90"/>
    </location>
</feature>